<dbReference type="PROSITE" id="PS50158">
    <property type="entry name" value="ZF_CCHC"/>
    <property type="match status" value="1"/>
</dbReference>
<dbReference type="RefSeq" id="XP_045562999.1">
    <property type="nucleotide sequence ID" value="XM_045707043.1"/>
</dbReference>
<dbReference type="Proteomes" id="UP001652741">
    <property type="component" value="Chromosome ssa24"/>
</dbReference>
<keyword evidence="4" id="KW-1185">Reference proteome</keyword>
<sequence length="91" mass="9164">MSIRLDNLLAARGRPDGALLVPPPGPPAPIPMELGGAASRGTGGGGSPCIQCGQRGHTTDRCWGSSSGNRDGRRSTPHPSQAGGGWSHAGR</sequence>
<evidence type="ECO:0000256" key="1">
    <source>
        <dbReference type="PROSITE-ProRule" id="PRU00047"/>
    </source>
</evidence>
<gene>
    <name evidence="5" type="primary">LOC123730420</name>
</gene>
<name>A0ABM3DW09_SALSA</name>
<feature type="compositionally biased region" description="Pro residues" evidence="2">
    <location>
        <begin position="21"/>
        <end position="30"/>
    </location>
</feature>
<evidence type="ECO:0000256" key="2">
    <source>
        <dbReference type="SAM" id="MobiDB-lite"/>
    </source>
</evidence>
<feature type="domain" description="CCHC-type" evidence="3">
    <location>
        <begin position="49"/>
        <end position="62"/>
    </location>
</feature>
<accession>A0ABM3DW09</accession>
<evidence type="ECO:0000313" key="4">
    <source>
        <dbReference type="Proteomes" id="UP001652741"/>
    </source>
</evidence>
<keyword evidence="1" id="KW-0863">Zinc-finger</keyword>
<dbReference type="InterPro" id="IPR001878">
    <property type="entry name" value="Znf_CCHC"/>
</dbReference>
<proteinExistence type="predicted"/>
<feature type="compositionally biased region" description="Gly residues" evidence="2">
    <location>
        <begin position="82"/>
        <end position="91"/>
    </location>
</feature>
<evidence type="ECO:0000259" key="3">
    <source>
        <dbReference type="PROSITE" id="PS50158"/>
    </source>
</evidence>
<feature type="region of interest" description="Disordered" evidence="2">
    <location>
        <begin position="11"/>
        <end position="91"/>
    </location>
</feature>
<evidence type="ECO:0000313" key="5">
    <source>
        <dbReference type="RefSeq" id="XP_045562999.1"/>
    </source>
</evidence>
<organism evidence="4 5">
    <name type="scientific">Salmo salar</name>
    <name type="common">Atlantic salmon</name>
    <dbReference type="NCBI Taxonomy" id="8030"/>
    <lineage>
        <taxon>Eukaryota</taxon>
        <taxon>Metazoa</taxon>
        <taxon>Chordata</taxon>
        <taxon>Craniata</taxon>
        <taxon>Vertebrata</taxon>
        <taxon>Euteleostomi</taxon>
        <taxon>Actinopterygii</taxon>
        <taxon>Neopterygii</taxon>
        <taxon>Teleostei</taxon>
        <taxon>Protacanthopterygii</taxon>
        <taxon>Salmoniformes</taxon>
        <taxon>Salmonidae</taxon>
        <taxon>Salmoninae</taxon>
        <taxon>Salmo</taxon>
    </lineage>
</organism>
<keyword evidence="1" id="KW-0479">Metal-binding</keyword>
<dbReference type="GeneID" id="123730420"/>
<protein>
    <submittedName>
        <fullName evidence="5">Cold shock domain-containing protein 3</fullName>
    </submittedName>
</protein>
<keyword evidence="1" id="KW-0862">Zinc</keyword>
<reference evidence="5" key="1">
    <citation type="submission" date="2025-08" db="UniProtKB">
        <authorList>
            <consortium name="RefSeq"/>
        </authorList>
    </citation>
    <scope>IDENTIFICATION</scope>
</reference>